<accession>A0A392U7Z4</accession>
<protein>
    <recommendedName>
        <fullName evidence="1">Tf2-1-like SH3-like domain-containing protein</fullName>
    </recommendedName>
</protein>
<evidence type="ECO:0000313" key="3">
    <source>
        <dbReference type="Proteomes" id="UP000265520"/>
    </source>
</evidence>
<keyword evidence="3" id="KW-1185">Reference proteome</keyword>
<proteinExistence type="predicted"/>
<dbReference type="EMBL" id="LXQA010737628">
    <property type="protein sequence ID" value="MCI68506.1"/>
    <property type="molecule type" value="Genomic_DNA"/>
</dbReference>
<organism evidence="2 3">
    <name type="scientific">Trifolium medium</name>
    <dbReference type="NCBI Taxonomy" id="97028"/>
    <lineage>
        <taxon>Eukaryota</taxon>
        <taxon>Viridiplantae</taxon>
        <taxon>Streptophyta</taxon>
        <taxon>Embryophyta</taxon>
        <taxon>Tracheophyta</taxon>
        <taxon>Spermatophyta</taxon>
        <taxon>Magnoliopsida</taxon>
        <taxon>eudicotyledons</taxon>
        <taxon>Gunneridae</taxon>
        <taxon>Pentapetalae</taxon>
        <taxon>rosids</taxon>
        <taxon>fabids</taxon>
        <taxon>Fabales</taxon>
        <taxon>Fabaceae</taxon>
        <taxon>Papilionoideae</taxon>
        <taxon>50 kb inversion clade</taxon>
        <taxon>NPAAA clade</taxon>
        <taxon>Hologalegina</taxon>
        <taxon>IRL clade</taxon>
        <taxon>Trifolieae</taxon>
        <taxon>Trifolium</taxon>
    </lineage>
</organism>
<sequence>MKASQSHQKSYADKRRKMWNFKKGDHVFLRVTSTTGMGRALKSKKLTSRFIGPYQISK</sequence>
<dbReference type="InterPro" id="IPR056924">
    <property type="entry name" value="SH3_Tf2-1"/>
</dbReference>
<dbReference type="Pfam" id="PF24626">
    <property type="entry name" value="SH3_Tf2-1"/>
    <property type="match status" value="1"/>
</dbReference>
<evidence type="ECO:0000259" key="1">
    <source>
        <dbReference type="Pfam" id="PF24626"/>
    </source>
</evidence>
<dbReference type="AlphaFoldDB" id="A0A392U7Z4"/>
<dbReference type="Proteomes" id="UP000265520">
    <property type="component" value="Unassembled WGS sequence"/>
</dbReference>
<feature type="non-terminal residue" evidence="2">
    <location>
        <position position="58"/>
    </location>
</feature>
<evidence type="ECO:0000313" key="2">
    <source>
        <dbReference type="EMBL" id="MCI68506.1"/>
    </source>
</evidence>
<name>A0A392U7Z4_9FABA</name>
<feature type="domain" description="Tf2-1-like SH3-like" evidence="1">
    <location>
        <begin position="24"/>
        <end position="57"/>
    </location>
</feature>
<reference evidence="2 3" key="1">
    <citation type="journal article" date="2018" name="Front. Plant Sci.">
        <title>Red Clover (Trifolium pratense) and Zigzag Clover (T. medium) - A Picture of Genomic Similarities and Differences.</title>
        <authorList>
            <person name="Dluhosova J."/>
            <person name="Istvanek J."/>
            <person name="Nedelnik J."/>
            <person name="Repkova J."/>
        </authorList>
    </citation>
    <scope>NUCLEOTIDE SEQUENCE [LARGE SCALE GENOMIC DNA]</scope>
    <source>
        <strain evidence="3">cv. 10/8</strain>
        <tissue evidence="2">Leaf</tissue>
    </source>
</reference>
<comment type="caution">
    <text evidence="2">The sequence shown here is derived from an EMBL/GenBank/DDBJ whole genome shotgun (WGS) entry which is preliminary data.</text>
</comment>